<organism evidence="1 2">
    <name type="scientific">Caldibacillus debilis</name>
    <dbReference type="NCBI Taxonomy" id="301148"/>
    <lineage>
        <taxon>Bacteria</taxon>
        <taxon>Bacillati</taxon>
        <taxon>Bacillota</taxon>
        <taxon>Bacilli</taxon>
        <taxon>Bacillales</taxon>
        <taxon>Bacillaceae</taxon>
        <taxon>Caldibacillus</taxon>
    </lineage>
</organism>
<dbReference type="AlphaFoldDB" id="A0A150LGT9"/>
<reference evidence="1 2" key="1">
    <citation type="submission" date="2016-01" db="EMBL/GenBank/DDBJ databases">
        <title>Draft Genome Sequences of Seven Thermophilic Sporeformers Isolated from Foods.</title>
        <authorList>
            <person name="Berendsen E.M."/>
            <person name="Wells-Bennik M.H."/>
            <person name="Krawcyk A.O."/>
            <person name="De Jong A."/>
            <person name="Holsappel S."/>
            <person name="Eijlander R.T."/>
            <person name="Kuipers O.P."/>
        </authorList>
    </citation>
    <scope>NUCLEOTIDE SEQUENCE [LARGE SCALE GENOMIC DNA]</scope>
    <source>
        <strain evidence="1 2">B4135</strain>
    </source>
</reference>
<dbReference type="STRING" id="301148.B4135_3271"/>
<evidence type="ECO:0000313" key="2">
    <source>
        <dbReference type="Proteomes" id="UP000075683"/>
    </source>
</evidence>
<dbReference type="EMBL" id="LQYT01000113">
    <property type="protein sequence ID" value="KYD11156.1"/>
    <property type="molecule type" value="Genomic_DNA"/>
</dbReference>
<comment type="caution">
    <text evidence="1">The sequence shown here is derived from an EMBL/GenBank/DDBJ whole genome shotgun (WGS) entry which is preliminary data.</text>
</comment>
<sequence>MQSNDVNEKAPLTFSFKLKRNEPIIAITSVSGSTPFLFHHD</sequence>
<dbReference type="Proteomes" id="UP000075683">
    <property type="component" value="Unassembled WGS sequence"/>
</dbReference>
<evidence type="ECO:0000313" key="1">
    <source>
        <dbReference type="EMBL" id="KYD11156.1"/>
    </source>
</evidence>
<protein>
    <submittedName>
        <fullName evidence="1">Uncharacterized protein</fullName>
    </submittedName>
</protein>
<gene>
    <name evidence="1" type="ORF">B4135_3271</name>
</gene>
<proteinExistence type="predicted"/>
<accession>A0A150LGT9</accession>
<name>A0A150LGT9_9BACI</name>